<dbReference type="Pfam" id="PF08818">
    <property type="entry name" value="DUF1801"/>
    <property type="match status" value="1"/>
</dbReference>
<evidence type="ECO:0000259" key="1">
    <source>
        <dbReference type="Pfam" id="PF08818"/>
    </source>
</evidence>
<reference evidence="2 3" key="1">
    <citation type="submission" date="2020-04" db="EMBL/GenBank/DDBJ databases">
        <title>Genome sequence for Sphingorhabdus sp. strain M1.</title>
        <authorList>
            <person name="Park S.-J."/>
        </authorList>
    </citation>
    <scope>NUCLEOTIDE SEQUENCE [LARGE SCALE GENOMIC DNA]</scope>
    <source>
        <strain evidence="2 3">JK6</strain>
    </source>
</reference>
<dbReference type="Proteomes" id="UP000501600">
    <property type="component" value="Chromosome"/>
</dbReference>
<dbReference type="InterPro" id="IPR014922">
    <property type="entry name" value="YdhG-like"/>
</dbReference>
<sequence>MTHAIPRGTEQVFVNVPKEMRARLETLRALILETAAENSSIGPLEETLKWNEPAFLTSATKSGTTIRINAHKKSETEYAMYVHCQTDLVERYKQLYSDVLKFEGTRAVIFNVRKKLPVGAVKHCIEMTLTYHLK</sequence>
<name>A0A6H2DNC5_9SPHN</name>
<organism evidence="2 3">
    <name type="scientific">Parasphingorhabdus halotolerans</name>
    <dbReference type="NCBI Taxonomy" id="2725558"/>
    <lineage>
        <taxon>Bacteria</taxon>
        <taxon>Pseudomonadati</taxon>
        <taxon>Pseudomonadota</taxon>
        <taxon>Alphaproteobacteria</taxon>
        <taxon>Sphingomonadales</taxon>
        <taxon>Sphingomonadaceae</taxon>
        <taxon>Parasphingorhabdus</taxon>
    </lineage>
</organism>
<dbReference type="SUPFAM" id="SSF159888">
    <property type="entry name" value="YdhG-like"/>
    <property type="match status" value="1"/>
</dbReference>
<dbReference type="EMBL" id="CP051217">
    <property type="protein sequence ID" value="QJB69637.1"/>
    <property type="molecule type" value="Genomic_DNA"/>
</dbReference>
<evidence type="ECO:0000313" key="2">
    <source>
        <dbReference type="EMBL" id="QJB69637.1"/>
    </source>
</evidence>
<dbReference type="Gene3D" id="3.90.1150.200">
    <property type="match status" value="1"/>
</dbReference>
<gene>
    <name evidence="2" type="ORF">HF685_10385</name>
</gene>
<dbReference type="AlphaFoldDB" id="A0A6H2DNC5"/>
<feature type="domain" description="YdhG-like" evidence="1">
    <location>
        <begin position="21"/>
        <end position="126"/>
    </location>
</feature>
<keyword evidence="3" id="KW-1185">Reference proteome</keyword>
<accession>A0A6H2DNC5</accession>
<dbReference type="RefSeq" id="WP_168819801.1">
    <property type="nucleotide sequence ID" value="NZ_CP051217.1"/>
</dbReference>
<dbReference type="KEGG" id="phao:HF685_10385"/>
<evidence type="ECO:0000313" key="3">
    <source>
        <dbReference type="Proteomes" id="UP000501600"/>
    </source>
</evidence>
<protein>
    <submittedName>
        <fullName evidence="2">DUF1801 domain-containing protein</fullName>
    </submittedName>
</protein>
<proteinExistence type="predicted"/>